<keyword evidence="4" id="KW-1185">Reference proteome</keyword>
<dbReference type="Gene3D" id="2.130.10.10">
    <property type="entry name" value="YVTN repeat-like/Quinoprotein amine dehydrogenase"/>
    <property type="match status" value="1"/>
</dbReference>
<reference evidence="3 4" key="1">
    <citation type="submission" date="2019-02" db="EMBL/GenBank/DDBJ databases">
        <title>Deep-cultivation of Planctomycetes and their phenomic and genomic characterization uncovers novel biology.</title>
        <authorList>
            <person name="Wiegand S."/>
            <person name="Jogler M."/>
            <person name="Boedeker C."/>
            <person name="Pinto D."/>
            <person name="Vollmers J."/>
            <person name="Rivas-Marin E."/>
            <person name="Kohn T."/>
            <person name="Peeters S.H."/>
            <person name="Heuer A."/>
            <person name="Rast P."/>
            <person name="Oberbeckmann S."/>
            <person name="Bunk B."/>
            <person name="Jeske O."/>
            <person name="Meyerdierks A."/>
            <person name="Storesund J.E."/>
            <person name="Kallscheuer N."/>
            <person name="Luecker S."/>
            <person name="Lage O.M."/>
            <person name="Pohl T."/>
            <person name="Merkel B.J."/>
            <person name="Hornburger P."/>
            <person name="Mueller R.-W."/>
            <person name="Bruemmer F."/>
            <person name="Labrenz M."/>
            <person name="Spormann A.M."/>
            <person name="Op Den Camp H."/>
            <person name="Overmann J."/>
            <person name="Amann R."/>
            <person name="Jetten M.S.M."/>
            <person name="Mascher T."/>
            <person name="Medema M.H."/>
            <person name="Devos D.P."/>
            <person name="Kaster A.-K."/>
            <person name="Ovreas L."/>
            <person name="Rohde M."/>
            <person name="Galperin M.Y."/>
            <person name="Jogler C."/>
        </authorList>
    </citation>
    <scope>NUCLEOTIDE SEQUENCE [LARGE SCALE GENOMIC DNA]</scope>
    <source>
        <strain evidence="3 4">Poly41</strain>
    </source>
</reference>
<dbReference type="Pfam" id="PF13360">
    <property type="entry name" value="PQQ_2"/>
    <property type="match status" value="2"/>
</dbReference>
<dbReference type="EMBL" id="SJPV01000005">
    <property type="protein sequence ID" value="TWU37240.1"/>
    <property type="molecule type" value="Genomic_DNA"/>
</dbReference>
<dbReference type="AlphaFoldDB" id="A0A5C6DK75"/>
<keyword evidence="1" id="KW-0732">Signal</keyword>
<accession>A0A5C6DK75</accession>
<feature type="signal peptide" evidence="1">
    <location>
        <begin position="1"/>
        <end position="28"/>
    </location>
</feature>
<dbReference type="InterPro" id="IPR002372">
    <property type="entry name" value="PQQ_rpt_dom"/>
</dbReference>
<dbReference type="InterPro" id="IPR018391">
    <property type="entry name" value="PQQ_b-propeller_rpt"/>
</dbReference>
<comment type="caution">
    <text evidence="3">The sequence shown here is derived from an EMBL/GenBank/DDBJ whole genome shotgun (WGS) entry which is preliminary data.</text>
</comment>
<feature type="domain" description="Pyrrolo-quinoline quinone repeat" evidence="2">
    <location>
        <begin position="309"/>
        <end position="386"/>
    </location>
</feature>
<evidence type="ECO:0000313" key="3">
    <source>
        <dbReference type="EMBL" id="TWU37240.1"/>
    </source>
</evidence>
<evidence type="ECO:0000313" key="4">
    <source>
        <dbReference type="Proteomes" id="UP000319143"/>
    </source>
</evidence>
<organism evidence="3 4">
    <name type="scientific">Novipirellula artificiosorum</name>
    <dbReference type="NCBI Taxonomy" id="2528016"/>
    <lineage>
        <taxon>Bacteria</taxon>
        <taxon>Pseudomonadati</taxon>
        <taxon>Planctomycetota</taxon>
        <taxon>Planctomycetia</taxon>
        <taxon>Pirellulales</taxon>
        <taxon>Pirellulaceae</taxon>
        <taxon>Novipirellula</taxon>
    </lineage>
</organism>
<dbReference type="SUPFAM" id="SSF50998">
    <property type="entry name" value="Quinoprotein alcohol dehydrogenase-like"/>
    <property type="match status" value="1"/>
</dbReference>
<sequence precursor="true">MNRFTRKPTVYPISTAALLMLASFFNLQGEEPSWPQWRGEAQRGVASGSGFPIEWSESSNVLWKLKLPGTGGSTPVLAGKIAFLTFGADGNNNLAAIDTAEGKFIWKVSLGTDRGNKHRKGGGSNPSAVSDGQFVFAYFRSGDLACVNRDGQVIWQTNLQDRYGEDTLWWDLGTSPLLTENAIVVAVMQSGPSYLVAFDKQTGDELWRTDRITDAPKEAAQSYATPLNVRINGKSGIAVMGADHLTLHWADSGEEIARLGGFNPRGEEFFRSIASPVAKGELIVCPYSRGETITTVNMTQLAAGKGKDAIVWFRDDLGSDVPTPAAKDDKVYVVGDGKMNRGLVSCVDLETGTAIWELQLPKSRHGFSSSPLITDNHLYVTQENATTFVIGPLDAEQPTLLATNSVADEEPFTVASPVPVADSLLIRTPQHLYRVSRQLE</sequence>
<evidence type="ECO:0000259" key="2">
    <source>
        <dbReference type="Pfam" id="PF13360"/>
    </source>
</evidence>
<name>A0A5C6DK75_9BACT</name>
<gene>
    <name evidence="3" type="ORF">Poly41_33690</name>
</gene>
<dbReference type="SMART" id="SM00564">
    <property type="entry name" value="PQQ"/>
    <property type="match status" value="4"/>
</dbReference>
<feature type="domain" description="Pyrrolo-quinoline quinone repeat" evidence="2">
    <location>
        <begin position="46"/>
        <end position="212"/>
    </location>
</feature>
<evidence type="ECO:0000256" key="1">
    <source>
        <dbReference type="SAM" id="SignalP"/>
    </source>
</evidence>
<dbReference type="PANTHER" id="PTHR34512">
    <property type="entry name" value="CELL SURFACE PROTEIN"/>
    <property type="match status" value="1"/>
</dbReference>
<dbReference type="InterPro" id="IPR015943">
    <property type="entry name" value="WD40/YVTN_repeat-like_dom_sf"/>
</dbReference>
<dbReference type="OrthoDB" id="244732at2"/>
<feature type="chain" id="PRO_5023063163" evidence="1">
    <location>
        <begin position="29"/>
        <end position="440"/>
    </location>
</feature>
<dbReference type="Gene3D" id="2.40.128.630">
    <property type="match status" value="1"/>
</dbReference>
<dbReference type="InterPro" id="IPR011047">
    <property type="entry name" value="Quinoprotein_ADH-like_sf"/>
</dbReference>
<dbReference type="PANTHER" id="PTHR34512:SF30">
    <property type="entry name" value="OUTER MEMBRANE PROTEIN ASSEMBLY FACTOR BAMB"/>
    <property type="match status" value="1"/>
</dbReference>
<proteinExistence type="predicted"/>
<dbReference type="Proteomes" id="UP000319143">
    <property type="component" value="Unassembled WGS sequence"/>
</dbReference>
<protein>
    <submittedName>
        <fullName evidence="3">Outer membrane biogenesis protein BamB</fullName>
    </submittedName>
</protein>